<dbReference type="GO" id="GO:0046872">
    <property type="term" value="F:metal ion binding"/>
    <property type="evidence" value="ECO:0007669"/>
    <property type="project" value="UniProtKB-KW"/>
</dbReference>
<evidence type="ECO:0000256" key="16">
    <source>
        <dbReference type="ARBA" id="ARBA00047899"/>
    </source>
</evidence>
<evidence type="ECO:0000256" key="19">
    <source>
        <dbReference type="ARBA" id="ARBA00057025"/>
    </source>
</evidence>
<dbReference type="InterPro" id="IPR018935">
    <property type="entry name" value="RIO_kinase_CS"/>
</dbReference>
<dbReference type="InterPro" id="IPR018934">
    <property type="entry name" value="RIO_dom"/>
</dbReference>
<evidence type="ECO:0000256" key="8">
    <source>
        <dbReference type="ARBA" id="ARBA00022527"/>
    </source>
</evidence>
<dbReference type="SMART" id="SM00090">
    <property type="entry name" value="RIO"/>
    <property type="match status" value="1"/>
</dbReference>
<keyword evidence="9" id="KW-0808">Transferase</keyword>
<dbReference type="AlphaFoldDB" id="A0ABD0KTU6"/>
<dbReference type="InterPro" id="IPR000687">
    <property type="entry name" value="RIO_kinase"/>
</dbReference>
<organism evidence="25 26">
    <name type="scientific">Batillaria attramentaria</name>
    <dbReference type="NCBI Taxonomy" id="370345"/>
    <lineage>
        <taxon>Eukaryota</taxon>
        <taxon>Metazoa</taxon>
        <taxon>Spiralia</taxon>
        <taxon>Lophotrochozoa</taxon>
        <taxon>Mollusca</taxon>
        <taxon>Gastropoda</taxon>
        <taxon>Caenogastropoda</taxon>
        <taxon>Sorbeoconcha</taxon>
        <taxon>Cerithioidea</taxon>
        <taxon>Batillariidae</taxon>
        <taxon>Batillaria</taxon>
    </lineage>
</organism>
<evidence type="ECO:0000256" key="12">
    <source>
        <dbReference type="ARBA" id="ARBA00022777"/>
    </source>
</evidence>
<comment type="catalytic activity">
    <reaction evidence="17">
        <text>L-seryl-[protein] + ATP = O-phospho-L-seryl-[protein] + ADP + H(+)</text>
        <dbReference type="Rhea" id="RHEA:17989"/>
        <dbReference type="Rhea" id="RHEA-COMP:9863"/>
        <dbReference type="Rhea" id="RHEA-COMP:11604"/>
        <dbReference type="ChEBI" id="CHEBI:15378"/>
        <dbReference type="ChEBI" id="CHEBI:29999"/>
        <dbReference type="ChEBI" id="CHEBI:30616"/>
        <dbReference type="ChEBI" id="CHEBI:83421"/>
        <dbReference type="ChEBI" id="CHEBI:456216"/>
        <dbReference type="EC" id="2.7.11.1"/>
    </reaction>
</comment>
<keyword evidence="15" id="KW-0460">Magnesium</keyword>
<feature type="compositionally biased region" description="Acidic residues" evidence="23">
    <location>
        <begin position="479"/>
        <end position="502"/>
    </location>
</feature>
<evidence type="ECO:0000256" key="11">
    <source>
        <dbReference type="ARBA" id="ARBA00022741"/>
    </source>
</evidence>
<evidence type="ECO:0000256" key="21">
    <source>
        <dbReference type="ARBA" id="ARBA00068838"/>
    </source>
</evidence>
<feature type="compositionally biased region" description="Basic residues" evidence="23">
    <location>
        <begin position="532"/>
        <end position="548"/>
    </location>
</feature>
<evidence type="ECO:0000259" key="24">
    <source>
        <dbReference type="PROSITE" id="PS50011"/>
    </source>
</evidence>
<evidence type="ECO:0000256" key="13">
    <source>
        <dbReference type="ARBA" id="ARBA00022801"/>
    </source>
</evidence>
<evidence type="ECO:0000256" key="22">
    <source>
        <dbReference type="ARBA" id="ARBA00076008"/>
    </source>
</evidence>
<dbReference type="PROSITE" id="PS50011">
    <property type="entry name" value="PROTEIN_KINASE_DOM"/>
    <property type="match status" value="1"/>
</dbReference>
<dbReference type="InterPro" id="IPR011009">
    <property type="entry name" value="Kinase-like_dom_sf"/>
</dbReference>
<evidence type="ECO:0000256" key="5">
    <source>
        <dbReference type="ARBA" id="ARBA00016038"/>
    </source>
</evidence>
<comment type="catalytic activity">
    <reaction evidence="18">
        <text>ATP + H2O = ADP + phosphate + H(+)</text>
        <dbReference type="Rhea" id="RHEA:13065"/>
        <dbReference type="ChEBI" id="CHEBI:15377"/>
        <dbReference type="ChEBI" id="CHEBI:15378"/>
        <dbReference type="ChEBI" id="CHEBI:30616"/>
        <dbReference type="ChEBI" id="CHEBI:43474"/>
        <dbReference type="ChEBI" id="CHEBI:456216"/>
    </reaction>
</comment>
<feature type="region of interest" description="Disordered" evidence="23">
    <location>
        <begin position="26"/>
        <end position="97"/>
    </location>
</feature>
<dbReference type="InterPro" id="IPR051272">
    <property type="entry name" value="RIO-type_Ser/Thr_kinase"/>
</dbReference>
<dbReference type="Proteomes" id="UP001519460">
    <property type="component" value="Unassembled WGS sequence"/>
</dbReference>
<keyword evidence="11" id="KW-0547">Nucleotide-binding</keyword>
<protein>
    <recommendedName>
        <fullName evidence="5">Serine/threonine-protein kinase RIO1</fullName>
        <ecNumber evidence="4">2.7.11.1</ecNumber>
    </recommendedName>
    <alternativeName>
        <fullName evidence="22">RIO kinase 1</fullName>
    </alternativeName>
    <alternativeName>
        <fullName evidence="21">Serine/threonine-protein kinase rio1</fullName>
    </alternativeName>
</protein>
<evidence type="ECO:0000256" key="2">
    <source>
        <dbReference type="ARBA" id="ARBA00004496"/>
    </source>
</evidence>
<evidence type="ECO:0000256" key="14">
    <source>
        <dbReference type="ARBA" id="ARBA00022840"/>
    </source>
</evidence>
<dbReference type="PROSITE" id="PS01245">
    <property type="entry name" value="RIO1"/>
    <property type="match status" value="1"/>
</dbReference>
<evidence type="ECO:0000256" key="3">
    <source>
        <dbReference type="ARBA" id="ARBA00009196"/>
    </source>
</evidence>
<evidence type="ECO:0000256" key="23">
    <source>
        <dbReference type="SAM" id="MobiDB-lite"/>
    </source>
</evidence>
<evidence type="ECO:0000256" key="1">
    <source>
        <dbReference type="ARBA" id="ARBA00001946"/>
    </source>
</evidence>
<dbReference type="GO" id="GO:0042254">
    <property type="term" value="P:ribosome biogenesis"/>
    <property type="evidence" value="ECO:0007669"/>
    <property type="project" value="UniProtKB-KW"/>
</dbReference>
<dbReference type="FunFam" id="1.10.510.10:FF:000232">
    <property type="entry name" value="Serine/threonine-protein kinase RIO1"/>
    <property type="match status" value="1"/>
</dbReference>
<feature type="compositionally biased region" description="Acidic residues" evidence="23">
    <location>
        <begin position="39"/>
        <end position="61"/>
    </location>
</feature>
<evidence type="ECO:0000256" key="7">
    <source>
        <dbReference type="ARBA" id="ARBA00022517"/>
    </source>
</evidence>
<evidence type="ECO:0000256" key="10">
    <source>
        <dbReference type="ARBA" id="ARBA00022723"/>
    </source>
</evidence>
<keyword evidence="8" id="KW-0723">Serine/threonine-protein kinase</keyword>
<dbReference type="InterPro" id="IPR000719">
    <property type="entry name" value="Prot_kinase_dom"/>
</dbReference>
<evidence type="ECO:0000256" key="4">
    <source>
        <dbReference type="ARBA" id="ARBA00012513"/>
    </source>
</evidence>
<comment type="subunit">
    <text evidence="20">Associates with the precursor of the 40S ribosome subunit. Interacts (via its N-terminus) with PRMT5 (via its N-terminus). Interacts with WDR77. Found in a PRMT5 complex composed of PRMT5, WDR77 and RIOK1. Interacts (via its C-terminus) with NCL; this interaction targets NCL for PRTM5 methylation.</text>
</comment>
<evidence type="ECO:0000256" key="17">
    <source>
        <dbReference type="ARBA" id="ARBA00048679"/>
    </source>
</evidence>
<feature type="compositionally biased region" description="Polar residues" evidence="23">
    <location>
        <begin position="71"/>
        <end position="94"/>
    </location>
</feature>
<dbReference type="Pfam" id="PF04882">
    <property type="entry name" value="Peroxin-3"/>
    <property type="match status" value="3"/>
</dbReference>
<dbReference type="CDD" id="cd05147">
    <property type="entry name" value="RIO1_euk"/>
    <property type="match status" value="1"/>
</dbReference>
<reference evidence="25 26" key="1">
    <citation type="journal article" date="2023" name="Sci. Data">
        <title>Genome assembly of the Korean intertidal mud-creeper Batillaria attramentaria.</title>
        <authorList>
            <person name="Patra A.K."/>
            <person name="Ho P.T."/>
            <person name="Jun S."/>
            <person name="Lee S.J."/>
            <person name="Kim Y."/>
            <person name="Won Y.J."/>
        </authorList>
    </citation>
    <scope>NUCLEOTIDE SEQUENCE [LARGE SCALE GENOMIC DNA]</scope>
    <source>
        <strain evidence="25">Wonlab-2016</strain>
    </source>
</reference>
<comment type="similarity">
    <text evidence="3">Belongs to the protein kinase superfamily. RIO-type Ser/Thr kinase family.</text>
</comment>
<dbReference type="GO" id="GO:0004674">
    <property type="term" value="F:protein serine/threonine kinase activity"/>
    <property type="evidence" value="ECO:0007669"/>
    <property type="project" value="UniProtKB-KW"/>
</dbReference>
<dbReference type="GO" id="GO:0005737">
    <property type="term" value="C:cytoplasm"/>
    <property type="evidence" value="ECO:0007669"/>
    <property type="project" value="UniProtKB-SubCell"/>
</dbReference>
<comment type="catalytic activity">
    <reaction evidence="16">
        <text>L-threonyl-[protein] + ATP = O-phospho-L-threonyl-[protein] + ADP + H(+)</text>
        <dbReference type="Rhea" id="RHEA:46608"/>
        <dbReference type="Rhea" id="RHEA-COMP:11060"/>
        <dbReference type="Rhea" id="RHEA-COMP:11605"/>
        <dbReference type="ChEBI" id="CHEBI:15378"/>
        <dbReference type="ChEBI" id="CHEBI:30013"/>
        <dbReference type="ChEBI" id="CHEBI:30616"/>
        <dbReference type="ChEBI" id="CHEBI:61977"/>
        <dbReference type="ChEBI" id="CHEBI:456216"/>
        <dbReference type="EC" id="2.7.11.1"/>
    </reaction>
</comment>
<keyword evidence="12" id="KW-0418">Kinase</keyword>
<keyword evidence="6" id="KW-0963">Cytoplasm</keyword>
<accession>A0ABD0KTU6</accession>
<gene>
    <name evidence="25" type="ORF">BaRGS_00018347</name>
</gene>
<feature type="domain" description="Protein kinase" evidence="24">
    <location>
        <begin position="166"/>
        <end position="572"/>
    </location>
</feature>
<keyword evidence="14" id="KW-0067">ATP-binding</keyword>
<comment type="subcellular location">
    <subcellularLocation>
        <location evidence="2">Cytoplasm</location>
    </subcellularLocation>
</comment>
<dbReference type="Gene3D" id="3.30.200.20">
    <property type="entry name" value="Phosphorylase Kinase, domain 1"/>
    <property type="match status" value="1"/>
</dbReference>
<feature type="compositionally biased region" description="Basic and acidic residues" evidence="23">
    <location>
        <begin position="511"/>
        <end position="531"/>
    </location>
</feature>
<keyword evidence="7" id="KW-0690">Ribosome biogenesis</keyword>
<evidence type="ECO:0000256" key="18">
    <source>
        <dbReference type="ARBA" id="ARBA00049360"/>
    </source>
</evidence>
<comment type="caution">
    <text evidence="25">The sequence shown here is derived from an EMBL/GenBank/DDBJ whole genome shotgun (WGS) entry which is preliminary data.</text>
</comment>
<proteinExistence type="inferred from homology"/>
<keyword evidence="10" id="KW-0479">Metal-binding</keyword>
<dbReference type="InterPro" id="IPR006966">
    <property type="entry name" value="Peroxin-3"/>
</dbReference>
<evidence type="ECO:0000313" key="26">
    <source>
        <dbReference type="Proteomes" id="UP001519460"/>
    </source>
</evidence>
<dbReference type="PANTHER" id="PTHR45723">
    <property type="entry name" value="SERINE/THREONINE-PROTEIN KINASE RIO1"/>
    <property type="match status" value="1"/>
</dbReference>
<evidence type="ECO:0000256" key="9">
    <source>
        <dbReference type="ARBA" id="ARBA00022679"/>
    </source>
</evidence>
<comment type="cofactor">
    <cofactor evidence="1">
        <name>Mg(2+)</name>
        <dbReference type="ChEBI" id="CHEBI:18420"/>
    </cofactor>
</comment>
<evidence type="ECO:0000256" key="15">
    <source>
        <dbReference type="ARBA" id="ARBA00022842"/>
    </source>
</evidence>
<dbReference type="EC" id="2.7.11.1" evidence="4"/>
<dbReference type="SUPFAM" id="SSF56112">
    <property type="entry name" value="Protein kinase-like (PK-like)"/>
    <property type="match status" value="1"/>
</dbReference>
<evidence type="ECO:0000256" key="6">
    <source>
        <dbReference type="ARBA" id="ARBA00022490"/>
    </source>
</evidence>
<sequence length="941" mass="106671">MDVDVVDGQFDDADEDLKSGIEAIEIKWSHPHAGVNDAQDMDEYSDDSEEEEDGSDLLDYDLDYRGGQRVVKTQPNSGGGANRQTQSSKVSSFQPREKVLNQYSDRIDLTTRLSDSATSALFSHSKKVDADRYRTRDKADRATSDLVLDPRTKMMIFRMLSKGIIHEISGSISTGKEANVFRAEKHTPSGTEYYALKVYKTSILTFKNRDKYIDGDFRLRRGYCGTNPRKMVKTWGEKEVRNLTRIHQAGIPCPQPILLKSHLFLMTFIGSPDGIAAPLLKNVNLNESKARELYLELVQTMRQLYQDCHLIHADLSEFNILYHEGKAYIIDVSQAVEHDHPNALVFLRKDCTNVTDYFRRCGVATMTVRELFDFITDITITADNIEQYLDTAMEIASTRSFQGMTEEDKVDEEVFKSVFIPRTLGDVPDYEGDVAKKMRGEELESHYHTVTGLKPDLSGAQKVPALLEEKLHTTVDECDKSDDDSNSGDDDDSGGDSSDEEEGKQGTVSRPKNESAEERRERKKAVKEARKEKLKTKVPKHVKKRGEKVGRLKKARRLICTSHVRLSPHPAIVKMLGRIWNCMKRHKRKLIFFSAFFGGGWLTYKWLQRKVQEMRTAEDKEYLERLKRQHHFDSNQRTCNMTVLSMVPNLREALNKVLCSSDITHMLQTNPPNKMALWEELKVVSLARSVTGVYGCCLMTLFVRVQLNVMGGYLFLDTLNNKHSLVDVRGGVPAAPSNGKHAVPQVIQERYLSLISYFLGQGLCDLASISLKEQMSIDYVQSVVNAVRERVECGRTELCPGPPTLPLCQYLLPGEQVPDIEVKTVEEELFDKVVKETRDILESADFHLVLQDSLERGFARLMDTLADHYRLQMDAHKPHMGLHEVTVPCAKLLPIADTVINKMLCDAPNPFVQELLLLEQMKNLAANIYEAFSQEQPLSAA</sequence>
<comment type="function">
    <text evidence="19">Involved in the final steps of cytoplasmic maturation of the 40S ribosomal subunit. Involved in processing of 18S-E pre-rRNA to the mature 18S rRNA. Required for the recycling of NOB1 and PNO1 from the late 40S precursor. The association with the very late 40S subunit intermediate may involve a translation-like checkpoint point cycle preceeding the binding to the 60S ribosomal subunit. Despite the protein kinase domain is proposed to act predominantly as an ATPase. The catalytic activity regulates its dynamic association with the 40S subunit. In addition to its role in ribosomal biogenesis acts as an adapter protein by recruiting NCL/nucleolin the to PRMT5 complex for its symmetrical methylation.</text>
</comment>
<evidence type="ECO:0000313" key="25">
    <source>
        <dbReference type="EMBL" id="KAK7490368.1"/>
    </source>
</evidence>
<dbReference type="Gene3D" id="1.10.510.10">
    <property type="entry name" value="Transferase(Phosphotransferase) domain 1"/>
    <property type="match status" value="1"/>
</dbReference>
<dbReference type="EMBL" id="JACVVK020000127">
    <property type="protein sequence ID" value="KAK7490368.1"/>
    <property type="molecule type" value="Genomic_DNA"/>
</dbReference>
<dbReference type="Pfam" id="PF01163">
    <property type="entry name" value="RIO1"/>
    <property type="match status" value="1"/>
</dbReference>
<evidence type="ECO:0000256" key="20">
    <source>
        <dbReference type="ARBA" id="ARBA00063876"/>
    </source>
</evidence>
<keyword evidence="13" id="KW-0378">Hydrolase</keyword>
<name>A0ABD0KTU6_9CAEN</name>
<dbReference type="GO" id="GO:0016787">
    <property type="term" value="F:hydrolase activity"/>
    <property type="evidence" value="ECO:0007669"/>
    <property type="project" value="UniProtKB-KW"/>
</dbReference>
<dbReference type="GO" id="GO:0005524">
    <property type="term" value="F:ATP binding"/>
    <property type="evidence" value="ECO:0007669"/>
    <property type="project" value="UniProtKB-KW"/>
</dbReference>
<keyword evidence="26" id="KW-1185">Reference proteome</keyword>
<feature type="region of interest" description="Disordered" evidence="23">
    <location>
        <begin position="474"/>
        <end position="548"/>
    </location>
</feature>
<dbReference type="FunFam" id="3.30.200.20:FF:000148">
    <property type="entry name" value="Serine/threonine-protein kinase RIO1"/>
    <property type="match status" value="1"/>
</dbReference>